<dbReference type="Pfam" id="PF21361">
    <property type="entry name" value="Sina_ZnF"/>
    <property type="match status" value="2"/>
</dbReference>
<dbReference type="OrthoDB" id="4788989at2759"/>
<feature type="region of interest" description="Disordered" evidence="12">
    <location>
        <begin position="395"/>
        <end position="417"/>
    </location>
</feature>
<feature type="compositionally biased region" description="Acidic residues" evidence="12">
    <location>
        <begin position="498"/>
        <end position="516"/>
    </location>
</feature>
<evidence type="ECO:0000256" key="11">
    <source>
        <dbReference type="PROSITE-ProRule" id="PRU00455"/>
    </source>
</evidence>
<feature type="region of interest" description="Disordered" evidence="12">
    <location>
        <begin position="1"/>
        <end position="135"/>
    </location>
</feature>
<feature type="domain" description="RING-type" evidence="13">
    <location>
        <begin position="151"/>
        <end position="186"/>
    </location>
</feature>
<keyword evidence="6" id="KW-0479">Metal-binding</keyword>
<evidence type="ECO:0000256" key="12">
    <source>
        <dbReference type="SAM" id="MobiDB-lite"/>
    </source>
</evidence>
<keyword evidence="5" id="KW-0808">Transferase</keyword>
<evidence type="ECO:0000256" key="5">
    <source>
        <dbReference type="ARBA" id="ARBA00022679"/>
    </source>
</evidence>
<keyword evidence="9" id="KW-0862">Zinc</keyword>
<dbReference type="SUPFAM" id="SSF57850">
    <property type="entry name" value="RING/U-box"/>
    <property type="match status" value="1"/>
</dbReference>
<evidence type="ECO:0000256" key="10">
    <source>
        <dbReference type="ARBA" id="ARBA00024004"/>
    </source>
</evidence>
<dbReference type="Proteomes" id="UP000824120">
    <property type="component" value="Chromosome 3"/>
</dbReference>
<protein>
    <recommendedName>
        <fullName evidence="4">RING-type E3 ubiquitin transferase</fullName>
        <ecNumber evidence="4">2.3.2.27</ecNumber>
    </recommendedName>
</protein>
<feature type="compositionally biased region" description="Basic and acidic residues" evidence="12">
    <location>
        <begin position="102"/>
        <end position="119"/>
    </location>
</feature>
<dbReference type="EC" id="2.3.2.27" evidence="4"/>
<feature type="region of interest" description="Disordered" evidence="12">
    <location>
        <begin position="532"/>
        <end position="554"/>
    </location>
</feature>
<evidence type="ECO:0000256" key="2">
    <source>
        <dbReference type="ARBA" id="ARBA00004906"/>
    </source>
</evidence>
<dbReference type="PANTHER" id="PTHR46632">
    <property type="entry name" value="E3 UBIQUITIN-PROTEIN LIGASE SINA-LIKE 4"/>
    <property type="match status" value="1"/>
</dbReference>
<dbReference type="PROSITE" id="PS51081">
    <property type="entry name" value="ZF_SIAH"/>
    <property type="match status" value="2"/>
</dbReference>
<sequence>MIRVNHSSSSEEEEMARFSVGREEDDNDEGPSNPTRRPEPKRRRTTAGTFSCSAVIRQQEEEEERERERERERVVEEEVEEDAEEEEDWGSESESEGNFRSSGDRRVPVRESEVSRENRSISVEDPDQNLEGSRGNGSISVMLSDPDVLDCPICLEHLRVPIFQCENGHIACASCCTKTANKCPSCCWPIGYNRCRAMEKVLESVKVSCVNKMYGCKEILSYSKKTDHENACIYVPCSCPFHGCDFIGTSTNVYAHFRDKHASSAEHIFFNAVHPIHIEKDQSYKILQMRTEGILFIINHASDRVGSAFNINCVGPARQKRRFSYKLVVTDGESSFKLESVAECIPNWSENSPLKKFLVVPRDVINSSAPLKLNVFIEEKEYVPSEGEFTMGKRMDQGISEPEGSRKKKKKQVATPHPTCSWVHFRPQRWKLMGPEKKVKYTTRACKVWDKYLSSNPTSRPVPKRRRTTAGTFSCSVVIRQQEEEEERERERERVVEEEVEEEAEEEEDWGSELESEGNFRLSGDWRVPVRESEVSRENRSISGEDPDQNLEGSRVNGSISVTLLDPDVLDCPICFEHLCVPVFQCENGHIACASCCVKIANKCPSCCLPIGYNRCRAMENVLESLKVSCVNNRYGCKEILSYSKNTEHENACIYVPCLCPSHGCDFIGTSAKVYAHFSDKHASSAEHIFFNAVHPIYIEKVQRYKILQMRTEGILFIINHASDRGGSAINIICVGPARQKRRFSYELVVTDGESSFKLESVAESVPNWSEDSPLKKFLVIPKDVVNSSARLKLDVLIEEKE</sequence>
<dbReference type="Pfam" id="PF21362">
    <property type="entry name" value="Sina_RING"/>
    <property type="match status" value="2"/>
</dbReference>
<evidence type="ECO:0000256" key="8">
    <source>
        <dbReference type="ARBA" id="ARBA00022786"/>
    </source>
</evidence>
<dbReference type="AlphaFoldDB" id="A0A9J5ZQG6"/>
<keyword evidence="16" id="KW-1185">Reference proteome</keyword>
<name>A0A9J5ZQG6_SOLCO</name>
<comment type="catalytic activity">
    <reaction evidence="1">
        <text>S-ubiquitinyl-[E2 ubiquitin-conjugating enzyme]-L-cysteine + [acceptor protein]-L-lysine = [E2 ubiquitin-conjugating enzyme]-L-cysteine + N(6)-ubiquitinyl-[acceptor protein]-L-lysine.</text>
        <dbReference type="EC" id="2.3.2.27"/>
    </reaction>
</comment>
<dbReference type="EMBL" id="JACXVP010000003">
    <property type="protein sequence ID" value="KAG5614424.1"/>
    <property type="molecule type" value="Genomic_DNA"/>
</dbReference>
<dbReference type="InterPro" id="IPR049548">
    <property type="entry name" value="Sina-like_RING"/>
</dbReference>
<dbReference type="GO" id="GO:0008270">
    <property type="term" value="F:zinc ion binding"/>
    <property type="evidence" value="ECO:0007669"/>
    <property type="project" value="UniProtKB-KW"/>
</dbReference>
<evidence type="ECO:0000259" key="13">
    <source>
        <dbReference type="PROSITE" id="PS50089"/>
    </source>
</evidence>
<dbReference type="InterPro" id="IPR044286">
    <property type="entry name" value="SINL_plant"/>
</dbReference>
<dbReference type="CDD" id="cd16571">
    <property type="entry name" value="RING-HC_SIAHs"/>
    <property type="match status" value="2"/>
</dbReference>
<evidence type="ECO:0000313" key="16">
    <source>
        <dbReference type="Proteomes" id="UP000824120"/>
    </source>
</evidence>
<keyword evidence="7 11" id="KW-0863">Zinc-finger</keyword>
<dbReference type="Gene3D" id="3.30.40.10">
    <property type="entry name" value="Zinc/RING finger domain, C3HC4 (zinc finger)"/>
    <property type="match status" value="2"/>
</dbReference>
<evidence type="ECO:0000256" key="3">
    <source>
        <dbReference type="ARBA" id="ARBA00009119"/>
    </source>
</evidence>
<feature type="domain" description="SIAH-type" evidence="14">
    <location>
        <begin position="204"/>
        <end position="262"/>
    </location>
</feature>
<evidence type="ECO:0000313" key="15">
    <source>
        <dbReference type="EMBL" id="KAG5614424.1"/>
    </source>
</evidence>
<dbReference type="GO" id="GO:0061630">
    <property type="term" value="F:ubiquitin protein ligase activity"/>
    <property type="evidence" value="ECO:0007669"/>
    <property type="project" value="UniProtKB-EC"/>
</dbReference>
<dbReference type="InterPro" id="IPR001841">
    <property type="entry name" value="Znf_RING"/>
</dbReference>
<evidence type="ECO:0000256" key="4">
    <source>
        <dbReference type="ARBA" id="ARBA00012483"/>
    </source>
</evidence>
<feature type="compositionally biased region" description="Acidic residues" evidence="12">
    <location>
        <begin position="77"/>
        <end position="95"/>
    </location>
</feature>
<evidence type="ECO:0000256" key="1">
    <source>
        <dbReference type="ARBA" id="ARBA00000900"/>
    </source>
</evidence>
<dbReference type="SUPFAM" id="SSF49599">
    <property type="entry name" value="TRAF domain-like"/>
    <property type="match status" value="2"/>
</dbReference>
<evidence type="ECO:0000256" key="6">
    <source>
        <dbReference type="ARBA" id="ARBA00022723"/>
    </source>
</evidence>
<evidence type="ECO:0000256" key="7">
    <source>
        <dbReference type="ARBA" id="ARBA00022771"/>
    </source>
</evidence>
<proteinExistence type="inferred from homology"/>
<comment type="pathway">
    <text evidence="2">Protein modification; protein ubiquitination.</text>
</comment>
<comment type="caution">
    <text evidence="15">The sequence shown here is derived from an EMBL/GenBank/DDBJ whole genome shotgun (WGS) entry which is preliminary data.</text>
</comment>
<feature type="compositionally biased region" description="Basic and acidic residues" evidence="12">
    <location>
        <begin position="66"/>
        <end position="76"/>
    </location>
</feature>
<evidence type="ECO:0000259" key="14">
    <source>
        <dbReference type="PROSITE" id="PS51081"/>
    </source>
</evidence>
<dbReference type="InterPro" id="IPR013010">
    <property type="entry name" value="Znf_SIAH"/>
</dbReference>
<organism evidence="15 16">
    <name type="scientific">Solanum commersonii</name>
    <name type="common">Commerson's wild potato</name>
    <name type="synonym">Commerson's nightshade</name>
    <dbReference type="NCBI Taxonomy" id="4109"/>
    <lineage>
        <taxon>Eukaryota</taxon>
        <taxon>Viridiplantae</taxon>
        <taxon>Streptophyta</taxon>
        <taxon>Embryophyta</taxon>
        <taxon>Tracheophyta</taxon>
        <taxon>Spermatophyta</taxon>
        <taxon>Magnoliopsida</taxon>
        <taxon>eudicotyledons</taxon>
        <taxon>Gunneridae</taxon>
        <taxon>Pentapetalae</taxon>
        <taxon>asterids</taxon>
        <taxon>lamiids</taxon>
        <taxon>Solanales</taxon>
        <taxon>Solanaceae</taxon>
        <taxon>Solanoideae</taxon>
        <taxon>Solaneae</taxon>
        <taxon>Solanum</taxon>
    </lineage>
</organism>
<feature type="region of interest" description="Disordered" evidence="12">
    <location>
        <begin position="480"/>
        <end position="518"/>
    </location>
</feature>
<comment type="function">
    <text evidence="10">E3 ubiquitin-protein ligase that mediates ubiquitination and subsequent proteasomal degradation of target proteins. E3 ubiquitin ligases accept ubiquitin from an E2 ubiquitin-conjugating enzyme in the form of a thioester and then directly transfers the ubiquitin to targeted substrates. It probably triggers the ubiquitin-mediated degradation of different substrates.</text>
</comment>
<dbReference type="PANTHER" id="PTHR46632:SF28">
    <property type="entry name" value="RING-TYPE DOMAIN-CONTAINING PROTEIN"/>
    <property type="match status" value="1"/>
</dbReference>
<evidence type="ECO:0000256" key="9">
    <source>
        <dbReference type="ARBA" id="ARBA00022833"/>
    </source>
</evidence>
<accession>A0A9J5ZQG6</accession>
<keyword evidence="8" id="KW-0833">Ubl conjugation pathway</keyword>
<dbReference type="InterPro" id="IPR013083">
    <property type="entry name" value="Znf_RING/FYVE/PHD"/>
</dbReference>
<dbReference type="PROSITE" id="PS50089">
    <property type="entry name" value="ZF_RING_2"/>
    <property type="match status" value="1"/>
</dbReference>
<comment type="similarity">
    <text evidence="3">Belongs to the SINA (Seven in absentia) family.</text>
</comment>
<gene>
    <name evidence="15" type="ORF">H5410_014248</name>
</gene>
<feature type="domain" description="SIAH-type" evidence="14">
    <location>
        <begin position="625"/>
        <end position="683"/>
    </location>
</feature>
<reference evidence="15 16" key="1">
    <citation type="submission" date="2020-09" db="EMBL/GenBank/DDBJ databases">
        <title>De no assembly of potato wild relative species, Solanum commersonii.</title>
        <authorList>
            <person name="Cho K."/>
        </authorList>
    </citation>
    <scope>NUCLEOTIDE SEQUENCE [LARGE SCALE GENOMIC DNA]</scope>
    <source>
        <strain evidence="15">LZ3.2</strain>
        <tissue evidence="15">Leaf</tissue>
    </source>
</reference>